<evidence type="ECO:0000256" key="4">
    <source>
        <dbReference type="ARBA" id="ARBA00023098"/>
    </source>
</evidence>
<evidence type="ECO:0000256" key="2">
    <source>
        <dbReference type="ARBA" id="ARBA00022556"/>
    </source>
</evidence>
<dbReference type="InterPro" id="IPR011004">
    <property type="entry name" value="Trimer_LpxA-like_sf"/>
</dbReference>
<evidence type="ECO:0000313" key="7">
    <source>
        <dbReference type="EMBL" id="SVE42795.1"/>
    </source>
</evidence>
<dbReference type="GO" id="GO:0009245">
    <property type="term" value="P:lipid A biosynthetic process"/>
    <property type="evidence" value="ECO:0007669"/>
    <property type="project" value="UniProtKB-KW"/>
</dbReference>
<dbReference type="SUPFAM" id="SSF51161">
    <property type="entry name" value="Trimeric LpxA-like enzymes"/>
    <property type="match status" value="1"/>
</dbReference>
<dbReference type="Pfam" id="PF13720">
    <property type="entry name" value="Acetyltransf_11"/>
    <property type="match status" value="1"/>
</dbReference>
<dbReference type="InterPro" id="IPR037157">
    <property type="entry name" value="Acetyltransf_C_sf"/>
</dbReference>
<sequence length="154" mass="16502">TVIGNDNNFLAYTHVAHDCQLGNHIVMSNVATLAGHVVVGDRAIIGGLAAVHQFCRIGTISIIGGCSKVVQDAPPYMVVDGNPAATRALNKEGLRRNDVPEETQAGLKQAHRILFRENLTVTNAIEKARAEVSASPELDHLLNFIQSSERGIAK</sequence>
<dbReference type="PANTHER" id="PTHR43480:SF1">
    <property type="entry name" value="ACYL-[ACYL-CARRIER-PROTEIN]--UDP-N-ACETYLGLUCOSAMINE O-ACYLTRANSFERASE, MITOCHONDRIAL-RELATED"/>
    <property type="match status" value="1"/>
</dbReference>
<keyword evidence="3" id="KW-0808">Transferase</keyword>
<feature type="domain" description="UDP N-acetylglucosamine O-acyltransferase C-terminal" evidence="6">
    <location>
        <begin position="72"/>
        <end position="152"/>
    </location>
</feature>
<organism evidence="7">
    <name type="scientific">marine metagenome</name>
    <dbReference type="NCBI Taxonomy" id="408172"/>
    <lineage>
        <taxon>unclassified sequences</taxon>
        <taxon>metagenomes</taxon>
        <taxon>ecological metagenomes</taxon>
    </lineage>
</organism>
<accession>A0A383DEV2</accession>
<evidence type="ECO:0000256" key="3">
    <source>
        <dbReference type="ARBA" id="ARBA00022679"/>
    </source>
</evidence>
<dbReference type="EMBL" id="UINC01216596">
    <property type="protein sequence ID" value="SVE42795.1"/>
    <property type="molecule type" value="Genomic_DNA"/>
</dbReference>
<evidence type="ECO:0000256" key="5">
    <source>
        <dbReference type="ARBA" id="ARBA00023315"/>
    </source>
</evidence>
<proteinExistence type="predicted"/>
<dbReference type="AlphaFoldDB" id="A0A383DEV2"/>
<keyword evidence="5" id="KW-0012">Acyltransferase</keyword>
<dbReference type="InterPro" id="IPR010137">
    <property type="entry name" value="Lipid_A_LpxA"/>
</dbReference>
<evidence type="ECO:0000259" key="6">
    <source>
        <dbReference type="Pfam" id="PF13720"/>
    </source>
</evidence>
<dbReference type="InterPro" id="IPR029098">
    <property type="entry name" value="Acetyltransf_C"/>
</dbReference>
<protein>
    <recommendedName>
        <fullName evidence="6">UDP N-acetylglucosamine O-acyltransferase C-terminal domain-containing protein</fullName>
    </recommendedName>
</protein>
<dbReference type="GO" id="GO:0016020">
    <property type="term" value="C:membrane"/>
    <property type="evidence" value="ECO:0007669"/>
    <property type="project" value="GOC"/>
</dbReference>
<dbReference type="Gene3D" id="1.20.1180.10">
    <property type="entry name" value="Udp N-acetylglucosamine O-acyltransferase, C-terminal domain"/>
    <property type="match status" value="1"/>
</dbReference>
<reference evidence="7" key="1">
    <citation type="submission" date="2018-05" db="EMBL/GenBank/DDBJ databases">
        <authorList>
            <person name="Lanie J.A."/>
            <person name="Ng W.-L."/>
            <person name="Kazmierczak K.M."/>
            <person name="Andrzejewski T.M."/>
            <person name="Davidsen T.M."/>
            <person name="Wayne K.J."/>
            <person name="Tettelin H."/>
            <person name="Glass J.I."/>
            <person name="Rusch D."/>
            <person name="Podicherti R."/>
            <person name="Tsui H.-C.T."/>
            <person name="Winkler M.E."/>
        </authorList>
    </citation>
    <scope>NUCLEOTIDE SEQUENCE</scope>
</reference>
<dbReference type="GO" id="GO:0008780">
    <property type="term" value="F:acyl-[acyl-carrier-protein]-UDP-N-acetylglucosamine O-acyltransferase activity"/>
    <property type="evidence" value="ECO:0007669"/>
    <property type="project" value="InterPro"/>
</dbReference>
<name>A0A383DEV2_9ZZZZ</name>
<keyword evidence="4" id="KW-0443">Lipid metabolism</keyword>
<evidence type="ECO:0000256" key="1">
    <source>
        <dbReference type="ARBA" id="ARBA00022516"/>
    </source>
</evidence>
<dbReference type="Gene3D" id="2.160.10.10">
    <property type="entry name" value="Hexapeptide repeat proteins"/>
    <property type="match status" value="1"/>
</dbReference>
<keyword evidence="2" id="KW-0441">Lipid A biosynthesis</keyword>
<gene>
    <name evidence="7" type="ORF">METZ01_LOCUS495649</name>
</gene>
<dbReference type="PANTHER" id="PTHR43480">
    <property type="entry name" value="ACYL-[ACYL-CARRIER-PROTEIN]--UDP-N-ACETYLGLUCOSAMINE O-ACYLTRANSFERASE"/>
    <property type="match status" value="1"/>
</dbReference>
<keyword evidence="1" id="KW-0444">Lipid biosynthesis</keyword>
<feature type="non-terminal residue" evidence="7">
    <location>
        <position position="1"/>
    </location>
</feature>